<dbReference type="NCBIfam" id="TIGR00695">
    <property type="entry name" value="uxuA"/>
    <property type="match status" value="1"/>
</dbReference>
<dbReference type="PANTHER" id="PTHR30387:SF2">
    <property type="entry name" value="MANNONATE DEHYDRATASE"/>
    <property type="match status" value="1"/>
</dbReference>
<reference evidence="10 11" key="1">
    <citation type="submission" date="2009-01" db="EMBL/GenBank/DDBJ databases">
        <title>Complete sequence of Clostridium cellulolyticum H10.</title>
        <authorList>
            <consortium name="US DOE Joint Genome Institute"/>
            <person name="Lucas S."/>
            <person name="Copeland A."/>
            <person name="Lapidus A."/>
            <person name="Glavina del Rio T."/>
            <person name="Dalin E."/>
            <person name="Tice H."/>
            <person name="Bruce D."/>
            <person name="Goodwin L."/>
            <person name="Pitluck S."/>
            <person name="Chertkov O."/>
            <person name="Saunders E."/>
            <person name="Brettin T."/>
            <person name="Detter J.C."/>
            <person name="Han C."/>
            <person name="Larimer F."/>
            <person name="Land M."/>
            <person name="Hauser L."/>
            <person name="Kyrpides N."/>
            <person name="Ivanova N."/>
            <person name="Zhou J."/>
            <person name="Richardson P."/>
        </authorList>
    </citation>
    <scope>NUCLEOTIDE SEQUENCE [LARGE SCALE GENOMIC DNA]</scope>
    <source>
        <strain evidence="11">ATCC 35319 / DSM 5812 / JCM 6584 / H10</strain>
    </source>
</reference>
<keyword evidence="8 9" id="KW-0456">Lyase</keyword>
<comment type="catalytic activity">
    <reaction evidence="1 9">
        <text>D-mannonate = 2-dehydro-3-deoxy-D-gluconate + H2O</text>
        <dbReference type="Rhea" id="RHEA:20097"/>
        <dbReference type="ChEBI" id="CHEBI:15377"/>
        <dbReference type="ChEBI" id="CHEBI:17767"/>
        <dbReference type="ChEBI" id="CHEBI:57990"/>
        <dbReference type="EC" id="4.2.1.8"/>
    </reaction>
</comment>
<organism evidence="10 11">
    <name type="scientific">Ruminiclostridium cellulolyticum (strain ATCC 35319 / DSM 5812 / JCM 6584 / H10)</name>
    <name type="common">Clostridium cellulolyticum</name>
    <dbReference type="NCBI Taxonomy" id="394503"/>
    <lineage>
        <taxon>Bacteria</taxon>
        <taxon>Bacillati</taxon>
        <taxon>Bacillota</taxon>
        <taxon>Clostridia</taxon>
        <taxon>Eubacteriales</taxon>
        <taxon>Oscillospiraceae</taxon>
        <taxon>Ruminiclostridium</taxon>
    </lineage>
</organism>
<keyword evidence="7 9" id="KW-0464">Manganese</keyword>
<dbReference type="Proteomes" id="UP000001349">
    <property type="component" value="Chromosome"/>
</dbReference>
<dbReference type="RefSeq" id="WP_012634594.1">
    <property type="nucleotide sequence ID" value="NC_011898.1"/>
</dbReference>
<dbReference type="STRING" id="394503.Ccel_0140"/>
<evidence type="ECO:0000256" key="6">
    <source>
        <dbReference type="ARBA" id="ARBA00023004"/>
    </source>
</evidence>
<dbReference type="InterPro" id="IPR004628">
    <property type="entry name" value="Man_deHydtase"/>
</dbReference>
<gene>
    <name evidence="9" type="primary">uxuA</name>
    <name evidence="10" type="ordered locus">Ccel_0140</name>
</gene>
<keyword evidence="11" id="KW-1185">Reference proteome</keyword>
<dbReference type="HAMAP" id="MF_00106">
    <property type="entry name" value="UxuA"/>
    <property type="match status" value="1"/>
</dbReference>
<dbReference type="SUPFAM" id="SSF51658">
    <property type="entry name" value="Xylose isomerase-like"/>
    <property type="match status" value="1"/>
</dbReference>
<proteinExistence type="inferred from homology"/>
<dbReference type="HOGENOM" id="CLU_058621_1_0_9"/>
<dbReference type="NCBIfam" id="NF003027">
    <property type="entry name" value="PRK03906.1"/>
    <property type="match status" value="1"/>
</dbReference>
<comment type="pathway">
    <text evidence="3 9">Carbohydrate metabolism; pentose and glucuronate interconversion.</text>
</comment>
<comment type="cofactor">
    <cofactor evidence="9">
        <name>Fe(2+)</name>
        <dbReference type="ChEBI" id="CHEBI:29033"/>
    </cofactor>
    <cofactor evidence="9">
        <name>Mn(2+)</name>
        <dbReference type="ChEBI" id="CHEBI:29035"/>
    </cofactor>
</comment>
<dbReference type="GO" id="GO:0008198">
    <property type="term" value="F:ferrous iron binding"/>
    <property type="evidence" value="ECO:0007669"/>
    <property type="project" value="TreeGrafter"/>
</dbReference>
<evidence type="ECO:0000256" key="7">
    <source>
        <dbReference type="ARBA" id="ARBA00023211"/>
    </source>
</evidence>
<dbReference type="EC" id="4.2.1.8" evidence="5 9"/>
<comment type="function">
    <text evidence="2 9">Catalyzes the dehydration of D-mannonate.</text>
</comment>
<evidence type="ECO:0000256" key="3">
    <source>
        <dbReference type="ARBA" id="ARBA00004892"/>
    </source>
</evidence>
<keyword evidence="6 9" id="KW-0408">Iron</keyword>
<evidence type="ECO:0000256" key="4">
    <source>
        <dbReference type="ARBA" id="ARBA00007389"/>
    </source>
</evidence>
<dbReference type="GO" id="GO:0030145">
    <property type="term" value="F:manganese ion binding"/>
    <property type="evidence" value="ECO:0007669"/>
    <property type="project" value="TreeGrafter"/>
</dbReference>
<evidence type="ECO:0000256" key="5">
    <source>
        <dbReference type="ARBA" id="ARBA00012927"/>
    </source>
</evidence>
<evidence type="ECO:0000313" key="11">
    <source>
        <dbReference type="Proteomes" id="UP000001349"/>
    </source>
</evidence>
<evidence type="ECO:0000256" key="2">
    <source>
        <dbReference type="ARBA" id="ARBA00002713"/>
    </source>
</evidence>
<name>B8I4H4_RUMCH</name>
<dbReference type="GO" id="GO:0008927">
    <property type="term" value="F:mannonate dehydratase activity"/>
    <property type="evidence" value="ECO:0007669"/>
    <property type="project" value="UniProtKB-UniRule"/>
</dbReference>
<evidence type="ECO:0000313" key="10">
    <source>
        <dbReference type="EMBL" id="ACL74528.1"/>
    </source>
</evidence>
<dbReference type="PIRSF" id="PIRSF016049">
    <property type="entry name" value="Man_dehyd"/>
    <property type="match status" value="1"/>
</dbReference>
<comment type="similarity">
    <text evidence="4 9">Belongs to the mannonate dehydratase family.</text>
</comment>
<protein>
    <recommendedName>
        <fullName evidence="5 9">Mannonate dehydratase</fullName>
        <ecNumber evidence="5 9">4.2.1.8</ecNumber>
    </recommendedName>
    <alternativeName>
        <fullName evidence="9">D-mannonate hydro-lyase</fullName>
    </alternativeName>
</protein>
<dbReference type="Gene3D" id="3.20.20.150">
    <property type="entry name" value="Divalent-metal-dependent TIM barrel enzymes"/>
    <property type="match status" value="1"/>
</dbReference>
<dbReference type="UniPathway" id="UPA00246"/>
<dbReference type="InterPro" id="IPR036237">
    <property type="entry name" value="Xyl_isomerase-like_sf"/>
</dbReference>
<sequence>MNMTFRWFGEKDDSISLEQIRQIPGVTGVVGALYDVPVGDVWPMDKIIALKDSVEKAGLKLEVIESVNVHEDIKLGLSSRDKYIENYRQSIINLGKAGVKVICYNFMPVFDWLRNNLAYPLLDGSNALCYDHDIVKDIDPVKLVEDTAKSSNGFTLPGWEPERLSELKDTFEKYKNVNEDKLFDNLEYFLENIISACEEADVKMAIHPDDPPWPLFGLPRIVTDRKNLERLVNLVDSPYNGLTLCSGSLGANPDNNIPDLIRNFGKMGRIHFGHVRNLKFFGERKFHESSHLSLDGSFDMFEIMKAYHDIGFKGYIRPDHGRMIWAEKARPGYGLYDRALGVTYLNGLWEAIGKMTSGGE</sequence>
<dbReference type="eggNOG" id="COG1312">
    <property type="taxonomic scope" value="Bacteria"/>
</dbReference>
<dbReference type="PANTHER" id="PTHR30387">
    <property type="entry name" value="MANNONATE DEHYDRATASE"/>
    <property type="match status" value="1"/>
</dbReference>
<dbReference type="AlphaFoldDB" id="B8I4H4"/>
<dbReference type="GO" id="GO:0042840">
    <property type="term" value="P:D-glucuronate catabolic process"/>
    <property type="evidence" value="ECO:0007669"/>
    <property type="project" value="TreeGrafter"/>
</dbReference>
<evidence type="ECO:0000256" key="1">
    <source>
        <dbReference type="ARBA" id="ARBA00001794"/>
    </source>
</evidence>
<evidence type="ECO:0000256" key="9">
    <source>
        <dbReference type="HAMAP-Rule" id="MF_00106"/>
    </source>
</evidence>
<dbReference type="KEGG" id="cce:Ccel_0140"/>
<accession>B8I4H4</accession>
<dbReference type="OrthoDB" id="9780250at2"/>
<dbReference type="Pfam" id="PF03786">
    <property type="entry name" value="UxuA"/>
    <property type="match status" value="1"/>
</dbReference>
<evidence type="ECO:0000256" key="8">
    <source>
        <dbReference type="ARBA" id="ARBA00023239"/>
    </source>
</evidence>
<dbReference type="EMBL" id="CP001348">
    <property type="protein sequence ID" value="ACL74528.1"/>
    <property type="molecule type" value="Genomic_DNA"/>
</dbReference>